<dbReference type="PROSITE" id="PS00198">
    <property type="entry name" value="4FE4S_FER_1"/>
    <property type="match status" value="1"/>
</dbReference>
<reference evidence="6 7" key="1">
    <citation type="submission" date="2017-07" db="EMBL/GenBank/DDBJ databases">
        <title>Recovery of genomes from metagenomes via a dereplication, aggregation, and scoring strategy.</title>
        <authorList>
            <person name="Sieber C.M."/>
            <person name="Probst A.J."/>
            <person name="Sharrar A."/>
            <person name="Thomas B.C."/>
            <person name="Hess M."/>
            <person name="Tringe S.G."/>
            <person name="Banfield J.F."/>
        </authorList>
    </citation>
    <scope>NUCLEOTIDE SEQUENCE [LARGE SCALE GENOMIC DNA]</scope>
    <source>
        <strain evidence="6">JGI_Cruoil_03_51_56</strain>
    </source>
</reference>
<dbReference type="GO" id="GO:0046872">
    <property type="term" value="F:metal ion binding"/>
    <property type="evidence" value="ECO:0007669"/>
    <property type="project" value="UniProtKB-KW"/>
</dbReference>
<dbReference type="InterPro" id="IPR017896">
    <property type="entry name" value="4Fe4S_Fe-S-bd"/>
</dbReference>
<keyword evidence="3" id="KW-0408">Iron</keyword>
<evidence type="ECO:0000256" key="3">
    <source>
        <dbReference type="ARBA" id="ARBA00023004"/>
    </source>
</evidence>
<dbReference type="PROSITE" id="PS51379">
    <property type="entry name" value="4FE4S_FER_2"/>
    <property type="match status" value="2"/>
</dbReference>
<comment type="caution">
    <text evidence="6">The sequence shown here is derived from an EMBL/GenBank/DDBJ whole genome shotgun (WGS) entry which is preliminary data.</text>
</comment>
<evidence type="ECO:0000256" key="4">
    <source>
        <dbReference type="ARBA" id="ARBA00023014"/>
    </source>
</evidence>
<keyword evidence="4" id="KW-0411">Iron-sulfur</keyword>
<evidence type="ECO:0000256" key="2">
    <source>
        <dbReference type="ARBA" id="ARBA00022723"/>
    </source>
</evidence>
<dbReference type="Pfam" id="PF12838">
    <property type="entry name" value="Fer4_7"/>
    <property type="match status" value="1"/>
</dbReference>
<keyword evidence="1" id="KW-0004">4Fe-4S</keyword>
<feature type="domain" description="4Fe-4S ferredoxin-type" evidence="5">
    <location>
        <begin position="18"/>
        <end position="47"/>
    </location>
</feature>
<keyword evidence="2" id="KW-0479">Metal-binding</keyword>
<dbReference type="PANTHER" id="PTHR43687:SF4">
    <property type="entry name" value="BLR5484 PROTEIN"/>
    <property type="match status" value="1"/>
</dbReference>
<organism evidence="6 7">
    <name type="scientific">candidate division WOR-3 bacterium JGI_Cruoil_03_51_56</name>
    <dbReference type="NCBI Taxonomy" id="1973747"/>
    <lineage>
        <taxon>Bacteria</taxon>
        <taxon>Bacteria division WOR-3</taxon>
    </lineage>
</organism>
<dbReference type="InterPro" id="IPR017900">
    <property type="entry name" value="4Fe4S_Fe_S_CS"/>
</dbReference>
<evidence type="ECO:0000259" key="5">
    <source>
        <dbReference type="PROSITE" id="PS51379"/>
    </source>
</evidence>
<dbReference type="Gene3D" id="3.30.70.20">
    <property type="match status" value="1"/>
</dbReference>
<sequence length="97" mass="11140">MKYWRKPLDTDRVKPPHGEVHIVIDRCKGCGFCITYCPRQVLEVSTHFNRKGYHPPTVVHPEACVNCGLCETICPDFAIWSTPVEEPEKQQKVTSEK</sequence>
<evidence type="ECO:0000313" key="6">
    <source>
        <dbReference type="EMBL" id="OYD13961.1"/>
    </source>
</evidence>
<protein>
    <submittedName>
        <fullName evidence="6">4Fe-4S ferredoxin</fullName>
    </submittedName>
</protein>
<proteinExistence type="predicted"/>
<dbReference type="SUPFAM" id="SSF54862">
    <property type="entry name" value="4Fe-4S ferredoxins"/>
    <property type="match status" value="1"/>
</dbReference>
<dbReference type="EMBL" id="NOZP01000184">
    <property type="protein sequence ID" value="OYD13961.1"/>
    <property type="molecule type" value="Genomic_DNA"/>
</dbReference>
<accession>A0A235BNY7</accession>
<evidence type="ECO:0000256" key="1">
    <source>
        <dbReference type="ARBA" id="ARBA00022485"/>
    </source>
</evidence>
<feature type="domain" description="4Fe-4S ferredoxin-type" evidence="5">
    <location>
        <begin position="55"/>
        <end position="84"/>
    </location>
</feature>
<dbReference type="InterPro" id="IPR050572">
    <property type="entry name" value="Fe-S_Ferredoxin"/>
</dbReference>
<dbReference type="AlphaFoldDB" id="A0A235BNY7"/>
<gene>
    <name evidence="6" type="ORF">CH330_09665</name>
</gene>
<name>A0A235BNY7_UNCW3</name>
<dbReference type="PANTHER" id="PTHR43687">
    <property type="entry name" value="ADENYLYLSULFATE REDUCTASE, BETA SUBUNIT"/>
    <property type="match status" value="1"/>
</dbReference>
<dbReference type="GO" id="GO:0051539">
    <property type="term" value="F:4 iron, 4 sulfur cluster binding"/>
    <property type="evidence" value="ECO:0007669"/>
    <property type="project" value="UniProtKB-KW"/>
</dbReference>
<dbReference type="Proteomes" id="UP000215559">
    <property type="component" value="Unassembled WGS sequence"/>
</dbReference>
<evidence type="ECO:0000313" key="7">
    <source>
        <dbReference type="Proteomes" id="UP000215559"/>
    </source>
</evidence>